<name>A0ABV6QLR7_9ACTN</name>
<dbReference type="RefSeq" id="WP_380047225.1">
    <property type="nucleotide sequence ID" value="NZ_JBHLTC010000018.1"/>
</dbReference>
<proteinExistence type="predicted"/>
<gene>
    <name evidence="1" type="ORF">ACFFGN_13705</name>
</gene>
<comment type="caution">
    <text evidence="1">The sequence shown here is derived from an EMBL/GenBank/DDBJ whole genome shotgun (WGS) entry which is preliminary data.</text>
</comment>
<dbReference type="Proteomes" id="UP001589890">
    <property type="component" value="Unassembled WGS sequence"/>
</dbReference>
<evidence type="ECO:0000313" key="2">
    <source>
        <dbReference type="Proteomes" id="UP001589890"/>
    </source>
</evidence>
<dbReference type="Gene3D" id="1.10.8.1060">
    <property type="entry name" value="Corynebacterium glutamicum thioredoxin-dependent arsenate reductase, N-terminal domain"/>
    <property type="match status" value="1"/>
</dbReference>
<protein>
    <submittedName>
        <fullName evidence="1">Three-helix bundle dimerization domain-containing protein</fullName>
    </submittedName>
</protein>
<accession>A0ABV6QLR7</accession>
<dbReference type="EMBL" id="JBHLTC010000018">
    <property type="protein sequence ID" value="MFC0625128.1"/>
    <property type="molecule type" value="Genomic_DNA"/>
</dbReference>
<reference evidence="1 2" key="1">
    <citation type="submission" date="2024-09" db="EMBL/GenBank/DDBJ databases">
        <authorList>
            <person name="Sun Q."/>
            <person name="Mori K."/>
        </authorList>
    </citation>
    <scope>NUCLEOTIDE SEQUENCE [LARGE SCALE GENOMIC DNA]</scope>
    <source>
        <strain evidence="1 2">CGMCC 1.15906</strain>
    </source>
</reference>
<organism evidence="1 2">
    <name type="scientific">Kribbella deserti</name>
    <dbReference type="NCBI Taxonomy" id="1926257"/>
    <lineage>
        <taxon>Bacteria</taxon>
        <taxon>Bacillati</taxon>
        <taxon>Actinomycetota</taxon>
        <taxon>Actinomycetes</taxon>
        <taxon>Propionibacteriales</taxon>
        <taxon>Kribbellaceae</taxon>
        <taxon>Kribbella</taxon>
    </lineage>
</organism>
<dbReference type="NCBIfam" id="NF046112">
    <property type="entry name" value="MSMEG_6209_Nter"/>
    <property type="match status" value="1"/>
</dbReference>
<evidence type="ECO:0000313" key="1">
    <source>
        <dbReference type="EMBL" id="MFC0625128.1"/>
    </source>
</evidence>
<keyword evidence="2" id="KW-1185">Reference proteome</keyword>
<sequence>MDRSDEDRAITEVVDRLTKQFPEVPADRVVEVVADSRSEFEPQPIRDFVPLFVERTAKGRLRQLVNAH</sequence>